<organism evidence="8 9">
    <name type="scientific">Amphibacillus xylanus (strain ATCC 51415 / DSM 6626 / JCM 7361 / LMG 17667 / NBRC 15112 / Ep01)</name>
    <dbReference type="NCBI Taxonomy" id="698758"/>
    <lineage>
        <taxon>Bacteria</taxon>
        <taxon>Bacillati</taxon>
        <taxon>Bacillota</taxon>
        <taxon>Bacilli</taxon>
        <taxon>Bacillales</taxon>
        <taxon>Bacillaceae</taxon>
        <taxon>Amphibacillus</taxon>
    </lineage>
</organism>
<comment type="subcellular location">
    <subcellularLocation>
        <location evidence="3">Cytoplasm</location>
    </subcellularLocation>
</comment>
<dbReference type="AlphaFoldDB" id="K0J3D2"/>
<name>K0J3D2_AMPXN</name>
<accession>K0J3D2</accession>
<dbReference type="Proteomes" id="UP000006294">
    <property type="component" value="Chromosome"/>
</dbReference>
<dbReference type="STRING" id="698758.AXY_14800"/>
<dbReference type="Pfam" id="PF01339">
    <property type="entry name" value="CheB_methylest"/>
    <property type="match status" value="1"/>
</dbReference>
<feature type="modified residue" description="4-aspartylphosphate" evidence="3 5">
    <location>
        <position position="58"/>
    </location>
</feature>
<dbReference type="CDD" id="cd16432">
    <property type="entry name" value="CheB_Rec"/>
    <property type="match status" value="1"/>
</dbReference>
<evidence type="ECO:0000259" key="7">
    <source>
        <dbReference type="PROSITE" id="PS50122"/>
    </source>
</evidence>
<dbReference type="CDD" id="cd17541">
    <property type="entry name" value="REC_CheB-like"/>
    <property type="match status" value="1"/>
</dbReference>
<dbReference type="PANTHER" id="PTHR42872:SF3">
    <property type="entry name" value="PROTEIN-GLUTAMATE METHYLESTERASE_PROTEIN-GLUTAMINE GLUTAMINASE 1"/>
    <property type="match status" value="1"/>
</dbReference>
<dbReference type="PANTHER" id="PTHR42872">
    <property type="entry name" value="PROTEIN-GLUTAMATE METHYLESTERASE/PROTEIN-GLUTAMINE GLUTAMINASE"/>
    <property type="match status" value="1"/>
</dbReference>
<dbReference type="GO" id="GO:0006935">
    <property type="term" value="P:chemotaxis"/>
    <property type="evidence" value="ECO:0007669"/>
    <property type="project" value="UniProtKB-UniRule"/>
</dbReference>
<dbReference type="InterPro" id="IPR000673">
    <property type="entry name" value="Sig_transdc_resp-reg_Me-estase"/>
</dbReference>
<dbReference type="SUPFAM" id="SSF52738">
    <property type="entry name" value="Methylesterase CheB, C-terminal domain"/>
    <property type="match status" value="1"/>
</dbReference>
<feature type="active site" evidence="3 4">
    <location>
        <position position="174"/>
    </location>
</feature>
<keyword evidence="3 4" id="KW-0145">Chemotaxis</keyword>
<dbReference type="GO" id="GO:0000156">
    <property type="term" value="F:phosphorelay response regulator activity"/>
    <property type="evidence" value="ECO:0007669"/>
    <property type="project" value="InterPro"/>
</dbReference>
<dbReference type="PATRIC" id="fig|698758.3.peg.1476"/>
<comment type="catalytic activity">
    <reaction evidence="2 3">
        <text>[protein]-L-glutamate 5-O-methyl ester + H2O = L-glutamyl-[protein] + methanol + H(+)</text>
        <dbReference type="Rhea" id="RHEA:23236"/>
        <dbReference type="Rhea" id="RHEA-COMP:10208"/>
        <dbReference type="Rhea" id="RHEA-COMP:10311"/>
        <dbReference type="ChEBI" id="CHEBI:15377"/>
        <dbReference type="ChEBI" id="CHEBI:15378"/>
        <dbReference type="ChEBI" id="CHEBI:17790"/>
        <dbReference type="ChEBI" id="CHEBI:29973"/>
        <dbReference type="ChEBI" id="CHEBI:82795"/>
        <dbReference type="EC" id="3.1.1.61"/>
    </reaction>
</comment>
<feature type="domain" description="CheB-type methylesterase" evidence="7">
    <location>
        <begin position="162"/>
        <end position="357"/>
    </location>
</feature>
<dbReference type="EMBL" id="AP012050">
    <property type="protein sequence ID" value="BAM47612.1"/>
    <property type="molecule type" value="Genomic_DNA"/>
</dbReference>
<proteinExistence type="inferred from homology"/>
<evidence type="ECO:0000256" key="1">
    <source>
        <dbReference type="ARBA" id="ARBA00022801"/>
    </source>
</evidence>
<keyword evidence="9" id="KW-1185">Reference proteome</keyword>
<dbReference type="HOGENOM" id="CLU_000445_51_0_9"/>
<dbReference type="RefSeq" id="WP_015010211.1">
    <property type="nucleotide sequence ID" value="NC_018704.1"/>
</dbReference>
<gene>
    <name evidence="3 8" type="primary">cheB</name>
    <name evidence="8" type="ordered locus">AXY_14800</name>
</gene>
<keyword evidence="1 3" id="KW-0378">Hydrolase</keyword>
<feature type="active site" evidence="3 4">
    <location>
        <position position="297"/>
    </location>
</feature>
<dbReference type="InterPro" id="IPR011006">
    <property type="entry name" value="CheY-like_superfamily"/>
</dbReference>
<evidence type="ECO:0000256" key="3">
    <source>
        <dbReference type="HAMAP-Rule" id="MF_00099"/>
    </source>
</evidence>
<dbReference type="GO" id="GO:0008984">
    <property type="term" value="F:protein-glutamate methylesterase activity"/>
    <property type="evidence" value="ECO:0007669"/>
    <property type="project" value="UniProtKB-UniRule"/>
</dbReference>
<dbReference type="GO" id="GO:0005737">
    <property type="term" value="C:cytoplasm"/>
    <property type="evidence" value="ECO:0007669"/>
    <property type="project" value="UniProtKB-SubCell"/>
</dbReference>
<comment type="domain">
    <text evidence="3">Contains a C-terminal catalytic domain, and an N-terminal region which modulates catalytic activity.</text>
</comment>
<dbReference type="eggNOG" id="COG2201">
    <property type="taxonomic scope" value="Bacteria"/>
</dbReference>
<dbReference type="InterPro" id="IPR001789">
    <property type="entry name" value="Sig_transdc_resp-reg_receiver"/>
</dbReference>
<dbReference type="SMART" id="SM00448">
    <property type="entry name" value="REC"/>
    <property type="match status" value="1"/>
</dbReference>
<dbReference type="PIRSF" id="PIRSF000876">
    <property type="entry name" value="RR_chemtxs_CheB"/>
    <property type="match status" value="1"/>
</dbReference>
<dbReference type="PROSITE" id="PS50122">
    <property type="entry name" value="CHEB"/>
    <property type="match status" value="1"/>
</dbReference>
<dbReference type="PROSITE" id="PS50110">
    <property type="entry name" value="RESPONSE_REGULATORY"/>
    <property type="match status" value="1"/>
</dbReference>
<feature type="domain" description="Response regulatory" evidence="6">
    <location>
        <begin position="7"/>
        <end position="124"/>
    </location>
</feature>
<keyword evidence="3" id="KW-0963">Cytoplasm</keyword>
<comment type="similarity">
    <text evidence="3">Belongs to the CheB family.</text>
</comment>
<dbReference type="Gene3D" id="3.40.50.180">
    <property type="entry name" value="Methylesterase CheB, C-terminal domain"/>
    <property type="match status" value="1"/>
</dbReference>
<feature type="active site" evidence="3 4">
    <location>
        <position position="201"/>
    </location>
</feature>
<evidence type="ECO:0000256" key="5">
    <source>
        <dbReference type="PROSITE-ProRule" id="PRU00169"/>
    </source>
</evidence>
<dbReference type="NCBIfam" id="NF009206">
    <property type="entry name" value="PRK12555.1"/>
    <property type="match status" value="1"/>
</dbReference>
<sequence>MDVKKIKVLVVDDSAFMRKMISNILESHHLLTVVGTARNGLDALKKIDELNPDVITLDIEMPEMDGLTALKRIMETKPMPVVMLSSLSKHSADKTFESMELGAVDFVTKPSGAISLNIKEIESEIISKVLEATKVKVDLFTKANRTPEYSKASAHRITQNFSKQNQNIIGIGTSTGGPRALQQVITRLPENIPAPIVIVQHMPPGFTESLAKRLDQLSHVKVLEVSDGEKLENGVAYIAPGGYQFRVIETKEGLRAKITKEEPKSGHQPSVDVLFESLANLLNYNLIGTIMTGMGADGANGIVEMKKKKQNTVIIAEAEETCVVYGMPKSAVKTGVVDHVVQLPEIADMIINLLKIRGE</sequence>
<comment type="catalytic activity">
    <reaction evidence="3">
        <text>L-glutaminyl-[protein] + H2O = L-glutamyl-[protein] + NH4(+)</text>
        <dbReference type="Rhea" id="RHEA:16441"/>
        <dbReference type="Rhea" id="RHEA-COMP:10207"/>
        <dbReference type="Rhea" id="RHEA-COMP:10208"/>
        <dbReference type="ChEBI" id="CHEBI:15377"/>
        <dbReference type="ChEBI" id="CHEBI:28938"/>
        <dbReference type="ChEBI" id="CHEBI:29973"/>
        <dbReference type="ChEBI" id="CHEBI:30011"/>
        <dbReference type="EC" id="3.5.1.44"/>
    </reaction>
</comment>
<comment type="PTM">
    <text evidence="3">Phosphorylated by CheA. Phosphorylation of the N-terminal regulatory domain activates the methylesterase activity.</text>
</comment>
<dbReference type="InterPro" id="IPR035909">
    <property type="entry name" value="CheB_C"/>
</dbReference>
<dbReference type="GO" id="GO:0050568">
    <property type="term" value="F:protein-glutamine glutaminase activity"/>
    <property type="evidence" value="ECO:0007669"/>
    <property type="project" value="UniProtKB-UniRule"/>
</dbReference>
<dbReference type="HAMAP" id="MF_00099">
    <property type="entry name" value="CheB_chemtxs"/>
    <property type="match status" value="1"/>
</dbReference>
<reference evidence="8 9" key="1">
    <citation type="submission" date="2011-01" db="EMBL/GenBank/DDBJ databases">
        <title>Whole genome sequence of Amphibacillus xylinus NBRC 15112.</title>
        <authorList>
            <person name="Nakazawa H."/>
            <person name="Katano Y."/>
            <person name="Nakamura S."/>
            <person name="Sasagawa M."/>
            <person name="Fukada J."/>
            <person name="Arai T."/>
            <person name="Sasakura N."/>
            <person name="Mochizuki D."/>
            <person name="Hosoyama A."/>
            <person name="Harada K."/>
            <person name="Horikawa H."/>
            <person name="Kato Y."/>
            <person name="Harada T."/>
            <person name="Sasaki K."/>
            <person name="Sekiguchi M."/>
            <person name="Hodoyama M."/>
            <person name="Nishiko R."/>
            <person name="Narita H."/>
            <person name="Hanamaki A."/>
            <person name="Hata C."/>
            <person name="Konno Y."/>
            <person name="Niimura Y."/>
            <person name="Yamazaki S."/>
            <person name="Fujita N."/>
        </authorList>
    </citation>
    <scope>NUCLEOTIDE SEQUENCE [LARGE SCALE GENOMIC DNA]</scope>
    <source>
        <strain evidence="9">ATCC 51415 / DSM 6626 / JCM 7361 / LMG 17667 / NBRC 15112 / Ep01</strain>
    </source>
</reference>
<evidence type="ECO:0000259" key="6">
    <source>
        <dbReference type="PROSITE" id="PS50110"/>
    </source>
</evidence>
<evidence type="ECO:0000313" key="8">
    <source>
        <dbReference type="EMBL" id="BAM47612.1"/>
    </source>
</evidence>
<comment type="function">
    <text evidence="3">Involved in chemotaxis. Part of a chemotaxis signal transduction system that modulates chemotaxis in response to various stimuli. Catalyzes the demethylation of specific methylglutamate residues introduced into the chemoreceptors (methyl-accepting chemotaxis proteins or MCP) by CheR. Also mediates the irreversible deamidation of specific glutamine residues to glutamic acid.</text>
</comment>
<dbReference type="Gene3D" id="3.40.50.2300">
    <property type="match status" value="1"/>
</dbReference>
<evidence type="ECO:0000256" key="2">
    <source>
        <dbReference type="ARBA" id="ARBA00048267"/>
    </source>
</evidence>
<evidence type="ECO:0000313" key="9">
    <source>
        <dbReference type="Proteomes" id="UP000006294"/>
    </source>
</evidence>
<dbReference type="NCBIfam" id="NF001965">
    <property type="entry name" value="PRK00742.1"/>
    <property type="match status" value="1"/>
</dbReference>
<keyword evidence="3 5" id="KW-0597">Phosphoprotein</keyword>
<dbReference type="EC" id="3.1.1.61" evidence="3"/>
<dbReference type="SUPFAM" id="SSF52172">
    <property type="entry name" value="CheY-like"/>
    <property type="match status" value="1"/>
</dbReference>
<evidence type="ECO:0000256" key="4">
    <source>
        <dbReference type="PROSITE-ProRule" id="PRU00050"/>
    </source>
</evidence>
<dbReference type="InterPro" id="IPR008248">
    <property type="entry name" value="CheB-like"/>
</dbReference>
<dbReference type="KEGG" id="axl:AXY_14800"/>
<dbReference type="Pfam" id="PF00072">
    <property type="entry name" value="Response_reg"/>
    <property type="match status" value="1"/>
</dbReference>
<dbReference type="EC" id="3.5.1.44" evidence="3"/>
<protein>
    <recommendedName>
        <fullName evidence="3">Protein-glutamate methylesterase/protein-glutamine glutaminase</fullName>
        <ecNumber evidence="3">3.1.1.61</ecNumber>
        <ecNumber evidence="3">3.5.1.44</ecNumber>
    </recommendedName>
</protein>